<dbReference type="CDD" id="cd16917">
    <property type="entry name" value="HATPase_UhpB-NarQ-NarX-like"/>
    <property type="match status" value="1"/>
</dbReference>
<evidence type="ECO:0000256" key="6">
    <source>
        <dbReference type="ARBA" id="ARBA00022723"/>
    </source>
</evidence>
<feature type="domain" description="GAF" evidence="11">
    <location>
        <begin position="227"/>
        <end position="377"/>
    </location>
</feature>
<keyword evidence="9" id="KW-0408">Iron</keyword>
<dbReference type="GO" id="GO:0019826">
    <property type="term" value="F:oxygen sensor activity"/>
    <property type="evidence" value="ECO:0007669"/>
    <property type="project" value="UniProtKB-ARBA"/>
</dbReference>
<dbReference type="Pfam" id="PF13185">
    <property type="entry name" value="GAF_2"/>
    <property type="match status" value="2"/>
</dbReference>
<keyword evidence="7" id="KW-0418">Kinase</keyword>
<comment type="caution">
    <text evidence="12">The sequence shown here is derived from an EMBL/GenBank/DDBJ whole genome shotgun (WGS) entry which is preliminary data.</text>
</comment>
<dbReference type="InterPro" id="IPR003594">
    <property type="entry name" value="HATPase_dom"/>
</dbReference>
<accession>A0A542DE02</accession>
<dbReference type="SMART" id="SM00065">
    <property type="entry name" value="GAF"/>
    <property type="match status" value="2"/>
</dbReference>
<dbReference type="InterPro" id="IPR011712">
    <property type="entry name" value="Sig_transdc_His_kin_sub3_dim/P"/>
</dbReference>
<evidence type="ECO:0000259" key="11">
    <source>
        <dbReference type="SMART" id="SM00065"/>
    </source>
</evidence>
<dbReference type="RefSeq" id="WP_170220703.1">
    <property type="nucleotide sequence ID" value="NZ_VFML01000001.1"/>
</dbReference>
<evidence type="ECO:0000313" key="12">
    <source>
        <dbReference type="EMBL" id="TQJ01299.1"/>
    </source>
</evidence>
<dbReference type="InterPro" id="IPR050482">
    <property type="entry name" value="Sensor_HK_TwoCompSys"/>
</dbReference>
<keyword evidence="10" id="KW-0902">Two-component regulatory system</keyword>
<keyword evidence="5" id="KW-0808">Transferase</keyword>
<feature type="domain" description="GAF" evidence="11">
    <location>
        <begin position="58"/>
        <end position="206"/>
    </location>
</feature>
<reference evidence="12 13" key="1">
    <citation type="submission" date="2019-06" db="EMBL/GenBank/DDBJ databases">
        <title>Sequencing the genomes of 1000 actinobacteria strains.</title>
        <authorList>
            <person name="Klenk H.-P."/>
        </authorList>
    </citation>
    <scope>NUCLEOTIDE SEQUENCE [LARGE SCALE GENOMIC DNA]</scope>
    <source>
        <strain evidence="12 13">DSM 45679</strain>
    </source>
</reference>
<comment type="cofactor">
    <cofactor evidence="2">
        <name>heme</name>
        <dbReference type="ChEBI" id="CHEBI:30413"/>
    </cofactor>
</comment>
<protein>
    <submittedName>
        <fullName evidence="12">GAF domain-containing protein</fullName>
    </submittedName>
</protein>
<dbReference type="EMBL" id="VFML01000001">
    <property type="protein sequence ID" value="TQJ01299.1"/>
    <property type="molecule type" value="Genomic_DNA"/>
</dbReference>
<keyword evidence="6" id="KW-0479">Metal-binding</keyword>
<dbReference type="GO" id="GO:0000287">
    <property type="term" value="F:magnesium ion binding"/>
    <property type="evidence" value="ECO:0007669"/>
    <property type="project" value="UniProtKB-ARBA"/>
</dbReference>
<dbReference type="PANTHER" id="PTHR24421:SF56">
    <property type="entry name" value="OXYGEN SENSOR HISTIDINE KINASE RESPONSE REGULATOR DOST"/>
    <property type="match status" value="1"/>
</dbReference>
<dbReference type="GO" id="GO:0016020">
    <property type="term" value="C:membrane"/>
    <property type="evidence" value="ECO:0007669"/>
    <property type="project" value="InterPro"/>
</dbReference>
<dbReference type="Pfam" id="PF07730">
    <property type="entry name" value="HisKA_3"/>
    <property type="match status" value="1"/>
</dbReference>
<dbReference type="GO" id="GO:0046983">
    <property type="term" value="F:protein dimerization activity"/>
    <property type="evidence" value="ECO:0007669"/>
    <property type="project" value="InterPro"/>
</dbReference>
<name>A0A542DE02_AMYCI</name>
<keyword evidence="4" id="KW-0597">Phosphoprotein</keyword>
<evidence type="ECO:0000313" key="13">
    <source>
        <dbReference type="Proteomes" id="UP000320876"/>
    </source>
</evidence>
<evidence type="ECO:0000256" key="1">
    <source>
        <dbReference type="ARBA" id="ARBA00001946"/>
    </source>
</evidence>
<evidence type="ECO:0000256" key="4">
    <source>
        <dbReference type="ARBA" id="ARBA00022553"/>
    </source>
</evidence>
<dbReference type="InterPro" id="IPR029016">
    <property type="entry name" value="GAF-like_dom_sf"/>
</dbReference>
<dbReference type="GO" id="GO:0070483">
    <property type="term" value="P:detection of hypoxia"/>
    <property type="evidence" value="ECO:0007669"/>
    <property type="project" value="UniProtKB-ARBA"/>
</dbReference>
<evidence type="ECO:0000256" key="3">
    <source>
        <dbReference type="ARBA" id="ARBA00022490"/>
    </source>
</evidence>
<dbReference type="Gene3D" id="3.30.565.10">
    <property type="entry name" value="Histidine kinase-like ATPase, C-terminal domain"/>
    <property type="match status" value="1"/>
</dbReference>
<dbReference type="AlphaFoldDB" id="A0A542DE02"/>
<evidence type="ECO:0000256" key="7">
    <source>
        <dbReference type="ARBA" id="ARBA00022777"/>
    </source>
</evidence>
<gene>
    <name evidence="12" type="ORF">FB471_0973</name>
</gene>
<comment type="cofactor">
    <cofactor evidence="1">
        <name>Mg(2+)</name>
        <dbReference type="ChEBI" id="CHEBI:18420"/>
    </cofactor>
</comment>
<dbReference type="SUPFAM" id="SSF55781">
    <property type="entry name" value="GAF domain-like"/>
    <property type="match status" value="2"/>
</dbReference>
<dbReference type="GO" id="GO:0019825">
    <property type="term" value="F:oxygen binding"/>
    <property type="evidence" value="ECO:0007669"/>
    <property type="project" value="UniProtKB-ARBA"/>
</dbReference>
<keyword evidence="3" id="KW-0963">Cytoplasm</keyword>
<dbReference type="Gene3D" id="1.20.5.1930">
    <property type="match status" value="1"/>
</dbReference>
<dbReference type="GO" id="GO:0070025">
    <property type="term" value="F:carbon monoxide binding"/>
    <property type="evidence" value="ECO:0007669"/>
    <property type="project" value="UniProtKB-ARBA"/>
</dbReference>
<dbReference type="GO" id="GO:0000155">
    <property type="term" value="F:phosphorelay sensor kinase activity"/>
    <property type="evidence" value="ECO:0007669"/>
    <property type="project" value="InterPro"/>
</dbReference>
<dbReference type="Pfam" id="PF02518">
    <property type="entry name" value="HATPase_c"/>
    <property type="match status" value="1"/>
</dbReference>
<organism evidence="12 13">
    <name type="scientific">Amycolatopsis cihanbeyliensis</name>
    <dbReference type="NCBI Taxonomy" id="1128664"/>
    <lineage>
        <taxon>Bacteria</taxon>
        <taxon>Bacillati</taxon>
        <taxon>Actinomycetota</taxon>
        <taxon>Actinomycetes</taxon>
        <taxon>Pseudonocardiales</taxon>
        <taxon>Pseudonocardiaceae</taxon>
        <taxon>Amycolatopsis</taxon>
    </lineage>
</organism>
<dbReference type="GO" id="GO:0020037">
    <property type="term" value="F:heme binding"/>
    <property type="evidence" value="ECO:0007669"/>
    <property type="project" value="UniProtKB-ARBA"/>
</dbReference>
<dbReference type="Gene3D" id="3.30.450.40">
    <property type="match status" value="2"/>
</dbReference>
<dbReference type="Proteomes" id="UP000320876">
    <property type="component" value="Unassembled WGS sequence"/>
</dbReference>
<dbReference type="FunFam" id="3.30.450.40:FF:000052">
    <property type="entry name" value="Oxygen sensor histidine kinase response regulator DevS/DosS"/>
    <property type="match status" value="1"/>
</dbReference>
<dbReference type="GO" id="GO:0005524">
    <property type="term" value="F:ATP binding"/>
    <property type="evidence" value="ECO:0007669"/>
    <property type="project" value="UniProtKB-ARBA"/>
</dbReference>
<evidence type="ECO:0000256" key="10">
    <source>
        <dbReference type="ARBA" id="ARBA00023012"/>
    </source>
</evidence>
<dbReference type="SUPFAM" id="SSF55874">
    <property type="entry name" value="ATPase domain of HSP90 chaperone/DNA topoisomerase II/histidine kinase"/>
    <property type="match status" value="1"/>
</dbReference>
<keyword evidence="8" id="KW-0460">Magnesium</keyword>
<evidence type="ECO:0000256" key="5">
    <source>
        <dbReference type="ARBA" id="ARBA00022679"/>
    </source>
</evidence>
<evidence type="ECO:0000256" key="8">
    <source>
        <dbReference type="ARBA" id="ARBA00022842"/>
    </source>
</evidence>
<proteinExistence type="predicted"/>
<evidence type="ECO:0000256" key="9">
    <source>
        <dbReference type="ARBA" id="ARBA00023004"/>
    </source>
</evidence>
<dbReference type="InterPro" id="IPR003018">
    <property type="entry name" value="GAF"/>
</dbReference>
<dbReference type="InterPro" id="IPR036890">
    <property type="entry name" value="HATPase_C_sf"/>
</dbReference>
<evidence type="ECO:0000256" key="2">
    <source>
        <dbReference type="ARBA" id="ARBA00001971"/>
    </source>
</evidence>
<dbReference type="PANTHER" id="PTHR24421">
    <property type="entry name" value="NITRATE/NITRITE SENSOR PROTEIN NARX-RELATED"/>
    <property type="match status" value="1"/>
</dbReference>
<sequence length="575" mass="61943">MDTSGKPGPATSLRGTLSQLRLRELLHEVQDRVEQLVGARDQMDGLLEAMLAVASGLELDATLRRIVHAAIDLVDCRYGALGVLNPSGEGLAEFVYEGIDDQTRRKIGNLPEGHGLLGLLIQQPKPIRLDDLSQHPASSGFPAHHPPMRTFLGVPVRVRDEVFGNLYLAEKNGEHTFTEDDEVVVQALAAAAGIAVENARLYEEAKLRQRWQEATSEIRAELLAATDTTDVLHLIANRALGLTAADYAFVALPDDPEQPPGDVTELVVTVSAGHDADGLTGTRIPVDESTSGRTFRDTTPRRVAELAYPLTDGTETEFGPALVLPLRASAESVSGVLVVVRKPEEPPFAPEQLPLAAAFAEQAALALQLADDQRRLHELQVLGDRDRIARDLHDHVIQRLFALGLGLHSARQRSRNPELQQRLGTLAEDAQSVVSEIRTAIFDLHSTTPGRTQLRTRLNDAIAELTADTAVQTTVRMSGPLGVLSPELADHAEAVVREALSNTIHHAHATTVIITVSVADDLAIDITDNGTGLPDTMARSGLHNLAERAQHAGGTMRLTTPPDGGTRLTWAAPVS</sequence>
<keyword evidence="13" id="KW-1185">Reference proteome</keyword>
<dbReference type="GO" id="GO:0070026">
    <property type="term" value="F:nitric oxide binding"/>
    <property type="evidence" value="ECO:0007669"/>
    <property type="project" value="UniProtKB-ARBA"/>
</dbReference>